<reference evidence="2 3" key="1">
    <citation type="submission" date="2018-11" db="EMBL/GenBank/DDBJ databases">
        <title>The genome draft of YIM 96095.</title>
        <authorList>
            <person name="Tang S.-K."/>
            <person name="Chunyu W.-X."/>
            <person name="Feng Y.-Z."/>
        </authorList>
    </citation>
    <scope>NUCLEOTIDE SEQUENCE [LARGE SCALE GENOMIC DNA]</scope>
    <source>
        <strain evidence="2 3">YIM 96095</strain>
    </source>
</reference>
<dbReference type="PRINTS" id="PR00111">
    <property type="entry name" value="ABHYDROLASE"/>
</dbReference>
<dbReference type="GO" id="GO:0016020">
    <property type="term" value="C:membrane"/>
    <property type="evidence" value="ECO:0007669"/>
    <property type="project" value="TreeGrafter"/>
</dbReference>
<evidence type="ECO:0000313" key="3">
    <source>
        <dbReference type="Proteomes" id="UP000269198"/>
    </source>
</evidence>
<keyword evidence="3" id="KW-1185">Reference proteome</keyword>
<sequence>MNTPQPTEELRVDSTDGVTLHTEIHGRDNAPTVVLSHAWTCSTALWHPVVNALGANYRVILYDQRGHGRSTSPARTGYSTTALADDLCAVLEATVPAGQQAVLGGHSMGGMTIMAAARRPQVRDRAAATLLASTGSANLTATSRVLPAAAHSPRFADIGHRLLLSAPLPLGPHTPITRAGVKYMALAPDTDPDTARQCAHMIHQCPTTTRARWGSVLAKLDIDTEAAHLDAPTVVAHGTSDRLTPLRHAHHLSSVLPRCQQILEIPGIGHMTPLETPDHLAGAISELVATHLRTGPANTTATP</sequence>
<dbReference type="OrthoDB" id="5422338at2"/>
<proteinExistence type="predicted"/>
<dbReference type="RefSeq" id="WP_123199728.1">
    <property type="nucleotide sequence ID" value="NZ_RJMB01000002.1"/>
</dbReference>
<dbReference type="InterPro" id="IPR029058">
    <property type="entry name" value="AB_hydrolase_fold"/>
</dbReference>
<evidence type="ECO:0000313" key="2">
    <source>
        <dbReference type="EMBL" id="RNL86900.1"/>
    </source>
</evidence>
<dbReference type="AlphaFoldDB" id="A0A3N0EG85"/>
<dbReference type="PANTHER" id="PTHR43798:SF33">
    <property type="entry name" value="HYDROLASE, PUTATIVE (AFU_ORTHOLOGUE AFUA_2G14860)-RELATED"/>
    <property type="match status" value="1"/>
</dbReference>
<accession>A0A3N0EG85</accession>
<dbReference type="Gene3D" id="3.40.50.1820">
    <property type="entry name" value="alpha/beta hydrolase"/>
    <property type="match status" value="1"/>
</dbReference>
<dbReference type="InterPro" id="IPR050266">
    <property type="entry name" value="AB_hydrolase_sf"/>
</dbReference>
<comment type="caution">
    <text evidence="2">The sequence shown here is derived from an EMBL/GenBank/DDBJ whole genome shotgun (WGS) entry which is preliminary data.</text>
</comment>
<organism evidence="2 3">
    <name type="scientific">Halostreptopolyspora alba</name>
    <dbReference type="NCBI Taxonomy" id="2487137"/>
    <lineage>
        <taxon>Bacteria</taxon>
        <taxon>Bacillati</taxon>
        <taxon>Actinomycetota</taxon>
        <taxon>Actinomycetes</taxon>
        <taxon>Streptosporangiales</taxon>
        <taxon>Nocardiopsidaceae</taxon>
        <taxon>Halostreptopolyspora</taxon>
    </lineage>
</organism>
<dbReference type="PANTHER" id="PTHR43798">
    <property type="entry name" value="MONOACYLGLYCEROL LIPASE"/>
    <property type="match status" value="1"/>
</dbReference>
<feature type="domain" description="AB hydrolase-1" evidence="1">
    <location>
        <begin position="31"/>
        <end position="275"/>
    </location>
</feature>
<protein>
    <submittedName>
        <fullName evidence="2">Alpha/beta hydrolase</fullName>
    </submittedName>
</protein>
<dbReference type="Pfam" id="PF00561">
    <property type="entry name" value="Abhydrolase_1"/>
    <property type="match status" value="1"/>
</dbReference>
<dbReference type="GO" id="GO:0016787">
    <property type="term" value="F:hydrolase activity"/>
    <property type="evidence" value="ECO:0007669"/>
    <property type="project" value="UniProtKB-KW"/>
</dbReference>
<dbReference type="InterPro" id="IPR000073">
    <property type="entry name" value="AB_hydrolase_1"/>
</dbReference>
<evidence type="ECO:0000259" key="1">
    <source>
        <dbReference type="Pfam" id="PF00561"/>
    </source>
</evidence>
<dbReference type="SUPFAM" id="SSF53474">
    <property type="entry name" value="alpha/beta-Hydrolases"/>
    <property type="match status" value="1"/>
</dbReference>
<dbReference type="Proteomes" id="UP000269198">
    <property type="component" value="Unassembled WGS sequence"/>
</dbReference>
<gene>
    <name evidence="2" type="ORF">EFW17_03255</name>
</gene>
<name>A0A3N0EG85_9ACTN</name>
<keyword evidence="2" id="KW-0378">Hydrolase</keyword>
<dbReference type="EMBL" id="RJMB01000002">
    <property type="protein sequence ID" value="RNL86900.1"/>
    <property type="molecule type" value="Genomic_DNA"/>
</dbReference>